<feature type="compositionally biased region" description="Polar residues" evidence="1">
    <location>
        <begin position="17"/>
        <end position="28"/>
    </location>
</feature>
<feature type="non-terminal residue" evidence="2">
    <location>
        <position position="85"/>
    </location>
</feature>
<evidence type="ECO:0000313" key="2">
    <source>
        <dbReference type="EMBL" id="KJH72209.1"/>
    </source>
</evidence>
<feature type="region of interest" description="Disordered" evidence="1">
    <location>
        <begin position="1"/>
        <end position="30"/>
    </location>
</feature>
<name>A0A0D8ZUU4_9CYAN</name>
<reference evidence="2 3" key="1">
    <citation type="submission" date="2015-02" db="EMBL/GenBank/DDBJ databases">
        <title>Draft genome of a novel marine cyanobacterium (Chroococcales) isolated from South Atlantic Ocean.</title>
        <authorList>
            <person name="Rigonato J."/>
            <person name="Alvarenga D.O."/>
            <person name="Branco L.H."/>
            <person name="Varani A.M."/>
            <person name="Brandini F.P."/>
            <person name="Fiore M.F."/>
        </authorList>
    </citation>
    <scope>NUCLEOTIDE SEQUENCE [LARGE SCALE GENOMIC DNA]</scope>
    <source>
        <strain evidence="2 3">CENA595</strain>
    </source>
</reference>
<accession>A0A0D8ZUU4</accession>
<sequence length="85" mass="9598">MPVSRSDRSGISGDTLLASNHNKNMSNEEQADLIERLEKEIAALREQLKAAENTVRRAKDPNPVQRPSLKRVFKLVHDACMTLTR</sequence>
<comment type="caution">
    <text evidence="2">The sequence shown here is derived from an EMBL/GenBank/DDBJ whole genome shotgun (WGS) entry which is preliminary data.</text>
</comment>
<dbReference type="EMBL" id="JYON01000007">
    <property type="protein sequence ID" value="KJH72209.1"/>
    <property type="molecule type" value="Genomic_DNA"/>
</dbReference>
<organism evidence="2 3">
    <name type="scientific">Aliterella atlantica CENA595</name>
    <dbReference type="NCBI Taxonomy" id="1618023"/>
    <lineage>
        <taxon>Bacteria</taxon>
        <taxon>Bacillati</taxon>
        <taxon>Cyanobacteriota</taxon>
        <taxon>Cyanophyceae</taxon>
        <taxon>Chroococcidiopsidales</taxon>
        <taxon>Aliterellaceae</taxon>
        <taxon>Aliterella</taxon>
    </lineage>
</organism>
<evidence type="ECO:0000256" key="1">
    <source>
        <dbReference type="SAM" id="MobiDB-lite"/>
    </source>
</evidence>
<dbReference type="OrthoDB" id="581513at2"/>
<proteinExistence type="predicted"/>
<dbReference type="AlphaFoldDB" id="A0A0D8ZUU4"/>
<protein>
    <submittedName>
        <fullName evidence="2">Uncharacterized protein</fullName>
    </submittedName>
</protein>
<gene>
    <name evidence="2" type="ORF">UH38_09110</name>
</gene>
<evidence type="ECO:0000313" key="3">
    <source>
        <dbReference type="Proteomes" id="UP000032452"/>
    </source>
</evidence>
<keyword evidence="3" id="KW-1185">Reference proteome</keyword>
<dbReference type="Proteomes" id="UP000032452">
    <property type="component" value="Unassembled WGS sequence"/>
</dbReference>